<name>A0A5C5X8H9_9PLAN</name>
<feature type="domain" description="DUF1553" evidence="3">
    <location>
        <begin position="479"/>
        <end position="705"/>
    </location>
</feature>
<dbReference type="Pfam" id="PF07587">
    <property type="entry name" value="PSD1"/>
    <property type="match status" value="1"/>
</dbReference>
<reference evidence="4 5" key="1">
    <citation type="submission" date="2019-02" db="EMBL/GenBank/DDBJ databases">
        <title>Deep-cultivation of Planctomycetes and their phenomic and genomic characterization uncovers novel biology.</title>
        <authorList>
            <person name="Wiegand S."/>
            <person name="Jogler M."/>
            <person name="Boedeker C."/>
            <person name="Pinto D."/>
            <person name="Vollmers J."/>
            <person name="Rivas-Marin E."/>
            <person name="Kohn T."/>
            <person name="Peeters S.H."/>
            <person name="Heuer A."/>
            <person name="Rast P."/>
            <person name="Oberbeckmann S."/>
            <person name="Bunk B."/>
            <person name="Jeske O."/>
            <person name="Meyerdierks A."/>
            <person name="Storesund J.E."/>
            <person name="Kallscheuer N."/>
            <person name="Luecker S."/>
            <person name="Lage O.M."/>
            <person name="Pohl T."/>
            <person name="Merkel B.J."/>
            <person name="Hornburger P."/>
            <person name="Mueller R.-W."/>
            <person name="Bruemmer F."/>
            <person name="Labrenz M."/>
            <person name="Spormann A.M."/>
            <person name="Op Den Camp H."/>
            <person name="Overmann J."/>
            <person name="Amann R."/>
            <person name="Jetten M.S.M."/>
            <person name="Mascher T."/>
            <person name="Medema M.H."/>
            <person name="Devos D.P."/>
            <person name="Kaster A.-K."/>
            <person name="Ovreas L."/>
            <person name="Rohde M."/>
            <person name="Galperin M.Y."/>
            <person name="Jogler C."/>
        </authorList>
    </citation>
    <scope>NUCLEOTIDE SEQUENCE [LARGE SCALE GENOMIC DNA]</scope>
    <source>
        <strain evidence="4 5">KOR42</strain>
    </source>
</reference>
<evidence type="ECO:0000313" key="4">
    <source>
        <dbReference type="EMBL" id="TWT59148.1"/>
    </source>
</evidence>
<feature type="signal peptide" evidence="1">
    <location>
        <begin position="1"/>
        <end position="28"/>
    </location>
</feature>
<evidence type="ECO:0008006" key="6">
    <source>
        <dbReference type="Google" id="ProtNLM"/>
    </source>
</evidence>
<comment type="caution">
    <text evidence="4">The sequence shown here is derived from an EMBL/GenBank/DDBJ whole genome shotgun (WGS) entry which is preliminary data.</text>
</comment>
<dbReference type="InterPro" id="IPR022655">
    <property type="entry name" value="DUF1553"/>
</dbReference>
<dbReference type="RefSeq" id="WP_146509920.1">
    <property type="nucleotide sequence ID" value="NZ_SIHI01000001.1"/>
</dbReference>
<gene>
    <name evidence="4" type="ORF">KOR42_25370</name>
</gene>
<evidence type="ECO:0000259" key="2">
    <source>
        <dbReference type="Pfam" id="PF07583"/>
    </source>
</evidence>
<proteinExistence type="predicted"/>
<evidence type="ECO:0000259" key="3">
    <source>
        <dbReference type="Pfam" id="PF07587"/>
    </source>
</evidence>
<dbReference type="OrthoDB" id="289126at2"/>
<accession>A0A5C5X8H9</accession>
<dbReference type="Gene3D" id="2.60.40.1080">
    <property type="match status" value="1"/>
</dbReference>
<evidence type="ECO:0000256" key="1">
    <source>
        <dbReference type="SAM" id="SignalP"/>
    </source>
</evidence>
<evidence type="ECO:0000313" key="5">
    <source>
        <dbReference type="Proteomes" id="UP000317243"/>
    </source>
</evidence>
<dbReference type="PANTHER" id="PTHR35889">
    <property type="entry name" value="CYCLOINULO-OLIGOSACCHARIDE FRUCTANOTRANSFERASE-RELATED"/>
    <property type="match status" value="1"/>
</dbReference>
<dbReference type="PANTHER" id="PTHR35889:SF3">
    <property type="entry name" value="F-BOX DOMAIN-CONTAINING PROTEIN"/>
    <property type="match status" value="1"/>
</dbReference>
<dbReference type="Pfam" id="PF07583">
    <property type="entry name" value="PSCyt2"/>
    <property type="match status" value="1"/>
</dbReference>
<dbReference type="InterPro" id="IPR011444">
    <property type="entry name" value="DUF1549"/>
</dbReference>
<organism evidence="4 5">
    <name type="scientific">Thalassoglobus neptunius</name>
    <dbReference type="NCBI Taxonomy" id="1938619"/>
    <lineage>
        <taxon>Bacteria</taxon>
        <taxon>Pseudomonadati</taxon>
        <taxon>Planctomycetota</taxon>
        <taxon>Planctomycetia</taxon>
        <taxon>Planctomycetales</taxon>
        <taxon>Planctomycetaceae</taxon>
        <taxon>Thalassoglobus</taxon>
    </lineage>
</organism>
<protein>
    <recommendedName>
        <fullName evidence="6">Bacterial Ig-like domain (Group 2)</fullName>
    </recommendedName>
</protein>
<dbReference type="AlphaFoldDB" id="A0A5C5X8H9"/>
<keyword evidence="5" id="KW-1185">Reference proteome</keyword>
<feature type="domain" description="DUF1549" evidence="2">
    <location>
        <begin position="244"/>
        <end position="425"/>
    </location>
</feature>
<sequence precursor="true">MPTHTHHHFRMVLGACCFLLMSQHVCNAQTPSVDFQNDVQPILTRFGCTSGPCHGKARGQGGFQLSLLGFDSDFDYDAITKDGRGRRVFPAAPDESLLLLKPTGQVPHGGGKRLAVDQPEYDTLKTWIQEGMPRRLPDAPTLINITANPNALVMKNDETHSLTVTAHFDDGSSRDVTRLAAFQSNEAPIASVDETGMIEAGSITGTAAIMARYQGQITVCDITIPRPEPVASEVFDALPRFNFIDDHIWTKLQKLNITPSEICSDHVYLRRVTTDLCGRVPSPDEVQQFLDDPSPDKRQEVVERLIQEPDFADHWANKWMDLLRPNPYRVGIKAVFNYDRWIRERFHQRMPWDQLTRELIAARGSTFRNGAVTLYRDRRSPDEVATLVSQLFLGVRLECAKCHHHPFEKWGQDDFYSFAAFFAKVGRKGRGVSPPISGSEEFIFANKSGSVKHPITGEVLPPRSLWGNVTVPEDSDDPREVLAEWMTSPENELFAQVFANRVWADLMGRGLVEPVDDFRATNPASNQALLTALGEHFRDSGYSLEELVRAITSSAAYQLSSIPNEQNVEDTRNYSRHYRHLLRAEVLHDAYTTITGIPADFECMPPDSSAKQLWTHRIGSLFLDTFGRPDPNQDPPCERTSDSTVVQALHLMNSEQLHAQLVHKNGTAAQLAESESSPQEIAIQMYRTVYGRNPTEAESELVVQLIEQAPEERRTVIEDIMWTMLNTPEFVIQN</sequence>
<dbReference type="EMBL" id="SIHI01000001">
    <property type="protein sequence ID" value="TWT59148.1"/>
    <property type="molecule type" value="Genomic_DNA"/>
</dbReference>
<keyword evidence="1" id="KW-0732">Signal</keyword>
<feature type="chain" id="PRO_5022840266" description="Bacterial Ig-like domain (Group 2)" evidence="1">
    <location>
        <begin position="29"/>
        <end position="734"/>
    </location>
</feature>
<dbReference type="Proteomes" id="UP000317243">
    <property type="component" value="Unassembled WGS sequence"/>
</dbReference>